<name>A0ABQ2L5K3_9NOCA</name>
<comment type="function">
    <text evidence="1">Could possibly oxidize fatty acids using specific components.</text>
</comment>
<evidence type="ECO:0000256" key="3">
    <source>
        <dbReference type="ARBA" id="ARBA00022832"/>
    </source>
</evidence>
<dbReference type="SUPFAM" id="SSF52096">
    <property type="entry name" value="ClpP/crotonase"/>
    <property type="match status" value="1"/>
</dbReference>
<dbReference type="Proteomes" id="UP000658127">
    <property type="component" value="Unassembled WGS sequence"/>
</dbReference>
<gene>
    <name evidence="7" type="ORF">GCM10011610_69990</name>
</gene>
<keyword evidence="3" id="KW-0276">Fatty acid metabolism</keyword>
<keyword evidence="3" id="KW-0443">Lipid metabolism</keyword>
<evidence type="ECO:0000313" key="7">
    <source>
        <dbReference type="EMBL" id="GGO00723.1"/>
    </source>
</evidence>
<comment type="similarity">
    <text evidence="2 6">Belongs to the enoyl-CoA hydratase/isomerase family.</text>
</comment>
<evidence type="ECO:0000256" key="1">
    <source>
        <dbReference type="ARBA" id="ARBA00002994"/>
    </source>
</evidence>
<sequence length="279" mass="30125">MAPTSTNLFKVEEANGVLAVTFSSGEPLNYLTIAALNELDQLVTEWADPQYRAIVIQSDPDEVGFMTHFSAEELYGIIKAPETSRYSAIAVRQFKSLLDKIVALPKVVIAALNGDTMGGGLELALACDIRIGESGDFRYGNPEVRLGILPGAGATQRLSRLIGHAKAVDFVLRGRVVTPYVALSLGIVSEVVPDATARAHEIATEIAQFAPLGVANAKRALYLGNDGDLQRGLEVEGLAWLHAMQSVDAKTAIEDFLAIPFEKRRIWLESGPYPTYIGN</sequence>
<comment type="catalytic activity">
    <reaction evidence="4">
        <text>a (3S)-3-hydroxyacyl-CoA = a (2E)-enoyl-CoA + H2O</text>
        <dbReference type="Rhea" id="RHEA:16105"/>
        <dbReference type="ChEBI" id="CHEBI:15377"/>
        <dbReference type="ChEBI" id="CHEBI:57318"/>
        <dbReference type="ChEBI" id="CHEBI:58856"/>
        <dbReference type="EC" id="4.2.1.17"/>
    </reaction>
</comment>
<evidence type="ECO:0000256" key="5">
    <source>
        <dbReference type="ARBA" id="ARBA00023717"/>
    </source>
</evidence>
<dbReference type="Pfam" id="PF00378">
    <property type="entry name" value="ECH_1"/>
    <property type="match status" value="1"/>
</dbReference>
<dbReference type="EMBL" id="BMNE01000016">
    <property type="protein sequence ID" value="GGO00723.1"/>
    <property type="molecule type" value="Genomic_DNA"/>
</dbReference>
<protein>
    <submittedName>
        <fullName evidence="7">3-hydroxybutyryl-CoA dehydratase</fullName>
    </submittedName>
</protein>
<dbReference type="InterPro" id="IPR001753">
    <property type="entry name" value="Enoyl-CoA_hydra/iso"/>
</dbReference>
<proteinExistence type="inferred from homology"/>
<dbReference type="Gene3D" id="3.90.226.10">
    <property type="entry name" value="2-enoyl-CoA Hydratase, Chain A, domain 1"/>
    <property type="match status" value="1"/>
</dbReference>
<organism evidence="7 8">
    <name type="scientific">Nocardia rhizosphaerihabitans</name>
    <dbReference type="NCBI Taxonomy" id="1691570"/>
    <lineage>
        <taxon>Bacteria</taxon>
        <taxon>Bacillati</taxon>
        <taxon>Actinomycetota</taxon>
        <taxon>Actinomycetes</taxon>
        <taxon>Mycobacteriales</taxon>
        <taxon>Nocardiaceae</taxon>
        <taxon>Nocardia</taxon>
    </lineage>
</organism>
<evidence type="ECO:0000313" key="8">
    <source>
        <dbReference type="Proteomes" id="UP000658127"/>
    </source>
</evidence>
<dbReference type="PANTHER" id="PTHR11941:SF54">
    <property type="entry name" value="ENOYL-COA HYDRATASE, MITOCHONDRIAL"/>
    <property type="match status" value="1"/>
</dbReference>
<accession>A0ABQ2L5K3</accession>
<evidence type="ECO:0000256" key="6">
    <source>
        <dbReference type="RuleBase" id="RU003707"/>
    </source>
</evidence>
<comment type="catalytic activity">
    <reaction evidence="5">
        <text>a 4-saturated-(3S)-3-hydroxyacyl-CoA = a (3E)-enoyl-CoA + H2O</text>
        <dbReference type="Rhea" id="RHEA:20724"/>
        <dbReference type="ChEBI" id="CHEBI:15377"/>
        <dbReference type="ChEBI" id="CHEBI:58521"/>
        <dbReference type="ChEBI" id="CHEBI:137480"/>
        <dbReference type="EC" id="4.2.1.17"/>
    </reaction>
</comment>
<dbReference type="PROSITE" id="PS00166">
    <property type="entry name" value="ENOYL_COA_HYDRATASE"/>
    <property type="match status" value="1"/>
</dbReference>
<dbReference type="InterPro" id="IPR018376">
    <property type="entry name" value="Enoyl-CoA_hyd/isom_CS"/>
</dbReference>
<reference evidence="8" key="1">
    <citation type="journal article" date="2019" name="Int. J. Syst. Evol. Microbiol.">
        <title>The Global Catalogue of Microorganisms (GCM) 10K type strain sequencing project: providing services to taxonomists for standard genome sequencing and annotation.</title>
        <authorList>
            <consortium name="The Broad Institute Genomics Platform"/>
            <consortium name="The Broad Institute Genome Sequencing Center for Infectious Disease"/>
            <person name="Wu L."/>
            <person name="Ma J."/>
        </authorList>
    </citation>
    <scope>NUCLEOTIDE SEQUENCE [LARGE SCALE GENOMIC DNA]</scope>
    <source>
        <strain evidence="8">CGMCC 4.7329</strain>
    </source>
</reference>
<comment type="caution">
    <text evidence="7">The sequence shown here is derived from an EMBL/GenBank/DDBJ whole genome shotgun (WGS) entry which is preliminary data.</text>
</comment>
<dbReference type="InterPro" id="IPR029045">
    <property type="entry name" value="ClpP/crotonase-like_dom_sf"/>
</dbReference>
<evidence type="ECO:0000256" key="4">
    <source>
        <dbReference type="ARBA" id="ARBA00023709"/>
    </source>
</evidence>
<dbReference type="CDD" id="cd06558">
    <property type="entry name" value="crotonase-like"/>
    <property type="match status" value="1"/>
</dbReference>
<keyword evidence="8" id="KW-1185">Reference proteome</keyword>
<evidence type="ECO:0000256" key="2">
    <source>
        <dbReference type="ARBA" id="ARBA00005254"/>
    </source>
</evidence>
<dbReference type="PANTHER" id="PTHR11941">
    <property type="entry name" value="ENOYL-COA HYDRATASE-RELATED"/>
    <property type="match status" value="1"/>
</dbReference>
<dbReference type="RefSeq" id="WP_189034796.1">
    <property type="nucleotide sequence ID" value="NZ_BMNE01000016.1"/>
</dbReference>